<dbReference type="STRING" id="160488.PP_3695"/>
<dbReference type="HOGENOM" id="CLU_054007_1_0_6"/>
<protein>
    <recommendedName>
        <fullName evidence="5">Wadjet protein JetD C-terminal domain-containing protein</fullName>
    </recommendedName>
</protein>
<dbReference type="RefSeq" id="WP_010954531.1">
    <property type="nucleotide sequence ID" value="NC_002947.4"/>
</dbReference>
<dbReference type="Pfam" id="PF11795">
    <property type="entry name" value="DUF3322"/>
    <property type="match status" value="1"/>
</dbReference>
<dbReference type="InterPro" id="IPR024534">
    <property type="entry name" value="JetD_C"/>
</dbReference>
<dbReference type="Proteomes" id="UP000000556">
    <property type="component" value="Chromosome"/>
</dbReference>
<reference evidence="3 4" key="1">
    <citation type="journal article" date="2002" name="Environ. Microbiol.">
        <title>Complete genome sequence and comparative analysis of the metabolically versatile Pseudomonas putida KT2440.</title>
        <authorList>
            <person name="Nelson K.E."/>
            <person name="Weinel C."/>
            <person name="Paulsen I.T."/>
            <person name="Dodson R.J."/>
            <person name="Hilbert H."/>
            <person name="Martins dos Santos V.A."/>
            <person name="Fouts D.E."/>
            <person name="Gill S.R."/>
            <person name="Pop M."/>
            <person name="Holmes M."/>
            <person name="Brinkac L."/>
            <person name="Beanan M."/>
            <person name="DeBoy R.T."/>
            <person name="Daugherty S."/>
            <person name="Kolonay J."/>
            <person name="Madupu R."/>
            <person name="Nelson W."/>
            <person name="White O."/>
            <person name="Peterson J."/>
            <person name="Khouri H."/>
            <person name="Hance I."/>
            <person name="Chris Lee P."/>
            <person name="Holtzapple E."/>
            <person name="Scanlan D."/>
            <person name="Tran K."/>
            <person name="Moazzez A."/>
            <person name="Utterback T."/>
            <person name="Rizzo M."/>
            <person name="Lee K."/>
            <person name="Kosack D."/>
            <person name="Moestl D."/>
            <person name="Wedler H."/>
            <person name="Lauber J."/>
            <person name="Stjepandic D."/>
            <person name="Hoheisel J."/>
            <person name="Straetz M."/>
            <person name="Heim S."/>
            <person name="Kiewitz C."/>
            <person name="Eisen J.A."/>
            <person name="Timmis K.N."/>
            <person name="Dusterhoft A."/>
            <person name="Tummler B."/>
            <person name="Fraser C.M."/>
        </authorList>
    </citation>
    <scope>NUCLEOTIDE SEQUENCE [LARGE SCALE GENOMIC DNA]</scope>
    <source>
        <strain evidence="4">ATCC 47054 / DSM 6125 / CFBP 8728 / NCIMB 11950 / KT2440</strain>
    </source>
</reference>
<dbReference type="InterPro" id="IPR024537">
    <property type="entry name" value="DUF3322"/>
</dbReference>
<dbReference type="eggNOG" id="COG4924">
    <property type="taxonomic scope" value="Bacteria"/>
</dbReference>
<dbReference type="KEGG" id="ppu:PP_3695"/>
<dbReference type="Pfam" id="PF09983">
    <property type="entry name" value="JetD_C"/>
    <property type="match status" value="1"/>
</dbReference>
<dbReference type="EMBL" id="AE015451">
    <property type="protein sequence ID" value="AAN69292.1"/>
    <property type="molecule type" value="Genomic_DNA"/>
</dbReference>
<dbReference type="BioCyc" id="PPUT160488:G1G01-3943-MONOMER"/>
<feature type="domain" description="DUF3322" evidence="2">
    <location>
        <begin position="4"/>
        <end position="186"/>
    </location>
</feature>
<dbReference type="PIRSF" id="PIRSF028408">
    <property type="entry name" value="UCP028408"/>
    <property type="match status" value="1"/>
</dbReference>
<feature type="domain" description="Wadjet protein JetD C-terminal" evidence="1">
    <location>
        <begin position="206"/>
        <end position="374"/>
    </location>
</feature>
<dbReference type="AlphaFoldDB" id="Q88GM6"/>
<name>Q88GM6_PSEPK</name>
<sequence length="383" mass="43486">MKSPQELRNKLFRYWRQPGLRLRQLLDQAAWPLVLSIGKPTAQVFSSQVAMVQKHVEAWREVSVGKVEWKRIGYRSGADLVSIPTQWCLRSPTEWITAMSNEEISAQYMSLEHLVEHLPAVYRRLIITRPSLWKNKRSEEVIQVAGLAQRLSPGCAQGLPLRLLSGYGVDTKFFERNELLLSKMLDVRYEGEASRQGLCDFLDAYDDTSHWVLLAPLEAGLLPFKRQLVTTSELGRASLPGTRLLIVENQKCLHLLRELPGTIAILGCGSDLAWLGSAQLHGKSIAYWGDVDTWGMRMLARARSRFNAVIPLLMTATVFDAHSDFTVPEPIRAQDTPPADLTPSETALFKRLVQCSRGRLEQEFISREVVWAALEEWIQRRRG</sequence>
<evidence type="ECO:0008006" key="5">
    <source>
        <dbReference type="Google" id="ProtNLM"/>
    </source>
</evidence>
<dbReference type="SMR" id="Q88GM6"/>
<reference evidence="3 4" key="2">
    <citation type="journal article" date="2016" name="Environ. Microbiol.">
        <title>The revisited genome of Pseudomonas putida KT2440 enlightens its value as a robust metabolic chassis.</title>
        <authorList>
            <person name="Belda E."/>
            <person name="van Heck R.G."/>
            <person name="Lopez-Sanchez M.J."/>
            <person name="Cruveiller S."/>
            <person name="Barbe V."/>
            <person name="Fraser C."/>
            <person name="Klenk H.P."/>
            <person name="Petersen J."/>
            <person name="Morgat A."/>
            <person name="Nikel P.I."/>
            <person name="Vallenet D."/>
            <person name="Rouy Z."/>
            <person name="Sekowska A."/>
            <person name="Martins Dos Santos V.A."/>
            <person name="de Lorenzo V."/>
            <person name="Danchin A."/>
            <person name="Medigue C."/>
        </authorList>
    </citation>
    <scope>NUCLEOTIDE SEQUENCE [LARGE SCALE GENOMIC DNA]</scope>
    <source>
        <strain evidence="4">ATCC 47054 / DSM 6125 / CFBP 8728 / NCIMB 11950 / KT2440</strain>
    </source>
</reference>
<evidence type="ECO:0000313" key="3">
    <source>
        <dbReference type="EMBL" id="AAN69292.1"/>
    </source>
</evidence>
<dbReference type="DNASU" id="1046320"/>
<dbReference type="PaxDb" id="160488-PP_3695"/>
<keyword evidence="4" id="KW-1185">Reference proteome</keyword>
<organism evidence="3 4">
    <name type="scientific">Pseudomonas putida (strain ATCC 47054 / DSM 6125 / CFBP 8728 / NCIMB 11950 / KT2440)</name>
    <dbReference type="NCBI Taxonomy" id="160488"/>
    <lineage>
        <taxon>Bacteria</taxon>
        <taxon>Pseudomonadati</taxon>
        <taxon>Pseudomonadota</taxon>
        <taxon>Gammaproteobacteria</taxon>
        <taxon>Pseudomonadales</taxon>
        <taxon>Pseudomonadaceae</taxon>
        <taxon>Pseudomonas</taxon>
    </lineage>
</organism>
<evidence type="ECO:0000259" key="1">
    <source>
        <dbReference type="Pfam" id="PF09983"/>
    </source>
</evidence>
<dbReference type="PATRIC" id="fig|160488.4.peg.3938"/>
<evidence type="ECO:0000313" key="4">
    <source>
        <dbReference type="Proteomes" id="UP000000556"/>
    </source>
</evidence>
<evidence type="ECO:0000259" key="2">
    <source>
        <dbReference type="Pfam" id="PF11795"/>
    </source>
</evidence>
<dbReference type="InterPro" id="IPR014544">
    <property type="entry name" value="UCP028408"/>
</dbReference>
<gene>
    <name evidence="3" type="ordered locus">PP_3695</name>
</gene>
<dbReference type="OrthoDB" id="322908at2"/>
<proteinExistence type="predicted"/>
<accession>Q88GM6</accession>